<accession>A0A5B8IIL7</accession>
<gene>
    <name evidence="1" type="ORF">9_6</name>
</gene>
<reference evidence="1" key="1">
    <citation type="submission" date="2018-11" db="EMBL/GenBank/DDBJ databases">
        <title>A distinct lineage of giant viruses engineers rhodopsin photosystems in predatory marine eukaryotes.</title>
        <authorList>
            <person name="Needham D.M."/>
            <person name="Yoshizawa S."/>
            <person name="Hosaka T."/>
            <person name="Poirier C."/>
            <person name="Choi C.-J."/>
            <person name="Hehenberger E."/>
            <person name="Irwin N.A.T."/>
            <person name="Wilken S."/>
            <person name="Yung C.-M."/>
            <person name="Bachy C."/>
            <person name="Kurihara R."/>
            <person name="Nakajima Y."/>
            <person name="Kojima K."/>
            <person name="Kimura-Someya T."/>
            <person name="Leonard G."/>
            <person name="Malmstrom R.R."/>
            <person name="Mende D."/>
            <person name="Olson D.K."/>
            <person name="Sudo Y."/>
            <person name="Sudek S."/>
            <person name="Richards T.A."/>
            <person name="DeLong E.F."/>
            <person name="Keeling P.J."/>
            <person name="Santoro A.E."/>
            <person name="Shirouzu M."/>
            <person name="Iwasaki W."/>
            <person name="Worden A.Z."/>
        </authorList>
    </citation>
    <scope>NUCLEOTIDE SEQUENCE</scope>
</reference>
<proteinExistence type="predicted"/>
<protein>
    <recommendedName>
        <fullName evidence="2">NET domain-containing protein</fullName>
    </recommendedName>
</protein>
<dbReference type="EMBL" id="MK250093">
    <property type="protein sequence ID" value="QDY52455.1"/>
    <property type="molecule type" value="Genomic_DNA"/>
</dbReference>
<organism evidence="1">
    <name type="scientific">Mimiviridae sp. ChoanoV1</name>
    <dbReference type="NCBI Taxonomy" id="2596887"/>
    <lineage>
        <taxon>Viruses</taxon>
        <taxon>Varidnaviria</taxon>
        <taxon>Bamfordvirae</taxon>
        <taxon>Nucleocytoviricota</taxon>
        <taxon>Megaviricetes</taxon>
        <taxon>Imitervirales</taxon>
        <taxon>Schizomimiviridae</taxon>
    </lineage>
</organism>
<sequence>MEEEELDEIKKYIIDKSKLLKLYEHIEIFKLIKKQNISYTKNNNGVFINLNKMPESLILKIKDLILFSINSKSLLNIENKKRNKIKKLINDKSEIVDHQINIVNEEPIINVSHGIKYTKNNELDHNELYYAESNINIP</sequence>
<name>A0A5B8IIL7_9VIRU</name>
<evidence type="ECO:0000313" key="1">
    <source>
        <dbReference type="EMBL" id="QDY52455.1"/>
    </source>
</evidence>
<evidence type="ECO:0008006" key="2">
    <source>
        <dbReference type="Google" id="ProtNLM"/>
    </source>
</evidence>